<keyword evidence="11" id="KW-1185">Reference proteome</keyword>
<dbReference type="RefSeq" id="WP_088871198.1">
    <property type="nucleotide sequence ID" value="NZ_CP022110.1"/>
</dbReference>
<comment type="catalytic activity">
    <reaction evidence="6 8">
        <text>acetyl-CoA + 2-oxoglutarate + H2O = (2R)-homocitrate + CoA + H(+)</text>
        <dbReference type="Rhea" id="RHEA:12929"/>
        <dbReference type="ChEBI" id="CHEBI:15377"/>
        <dbReference type="ChEBI" id="CHEBI:15378"/>
        <dbReference type="ChEBI" id="CHEBI:16810"/>
        <dbReference type="ChEBI" id="CHEBI:57287"/>
        <dbReference type="ChEBI" id="CHEBI:57288"/>
        <dbReference type="ChEBI" id="CHEBI:58884"/>
        <dbReference type="EC" id="2.3.3.14"/>
    </reaction>
</comment>
<dbReference type="SUPFAM" id="SSF51569">
    <property type="entry name" value="Aldolase"/>
    <property type="match status" value="1"/>
</dbReference>
<dbReference type="InterPro" id="IPR002034">
    <property type="entry name" value="AIPM/Hcit_synth_CS"/>
</dbReference>
<gene>
    <name evidence="10" type="primary">nifV</name>
    <name evidence="10" type="ORF">Y958_05410</name>
</gene>
<dbReference type="Pfam" id="PF00682">
    <property type="entry name" value="HMGL-like"/>
    <property type="match status" value="1"/>
</dbReference>
<protein>
    <recommendedName>
        <fullName evidence="4 8">Homocitrate synthase</fullName>
        <ecNumber evidence="3 8">2.3.3.14</ecNumber>
    </recommendedName>
</protein>
<dbReference type="CDD" id="cd07939">
    <property type="entry name" value="DRE_TIM_NifV"/>
    <property type="match status" value="1"/>
</dbReference>
<evidence type="ECO:0000313" key="10">
    <source>
        <dbReference type="EMBL" id="ASG20319.1"/>
    </source>
</evidence>
<evidence type="ECO:0000259" key="9">
    <source>
        <dbReference type="PROSITE" id="PS50991"/>
    </source>
</evidence>
<dbReference type="EMBL" id="CP022110">
    <property type="protein sequence ID" value="ASG20319.1"/>
    <property type="molecule type" value="Genomic_DNA"/>
</dbReference>
<dbReference type="Gene3D" id="1.10.238.260">
    <property type="match status" value="1"/>
</dbReference>
<evidence type="ECO:0000256" key="6">
    <source>
        <dbReference type="ARBA" id="ARBA00048019"/>
    </source>
</evidence>
<keyword evidence="5 7" id="KW-0808">Transferase</keyword>
<dbReference type="NCBIfam" id="TIGR02660">
    <property type="entry name" value="nifV_homocitr"/>
    <property type="match status" value="1"/>
</dbReference>
<reference evidence="10 11" key="1">
    <citation type="submission" date="2017-06" db="EMBL/GenBank/DDBJ databases">
        <title>Complete genome sequence of Nitrospirillum amazonense strain CBAmC, an endophytic nitrogen-fixing and plant growth-promoting bacterium, isolated from sugarcane.</title>
        <authorList>
            <person name="Schwab S."/>
            <person name="dos Santos Teixeira K.R."/>
            <person name="Simoes Araujo J.L."/>
            <person name="Soares Vidal M."/>
            <person name="Borges de Freitas H.R."/>
            <person name="Rivello Crivelaro A.L."/>
            <person name="Bueno de Camargo Nunes A."/>
            <person name="dos Santos C.M."/>
            <person name="Palmeira da Silva Rosa D."/>
            <person name="da Silva Padilha D."/>
            <person name="da Silva E."/>
            <person name="Araujo Terra L."/>
            <person name="Soares Mendes V."/>
            <person name="Farinelli L."/>
            <person name="Magalhaes Cruz L."/>
            <person name="Baldani J.I."/>
        </authorList>
    </citation>
    <scope>NUCLEOTIDE SEQUENCE [LARGE SCALE GENOMIC DNA]</scope>
    <source>
        <strain evidence="10 11">CBAmC</strain>
    </source>
</reference>
<sequence length="375" mass="39860">MLKAPPIVINDSTLRDGEQAPGVAFTTAEKVAIARKLEAAGVDEIEAGIPAMGAEEIEAMAAVGASLERAEAIAWCRLTEADVDAALRTGLTRVNLSVPVSDRQIRVKLQTSRQDIIPRIRRVVSYARDRGLAVAVGGEDSSRAEMDFLLRVVAAVEEAGAHRFRFADTVGILDPFRTHEIFRQLCAETDLELEFHGHDDLGLATANTLAAVRGGATHASVCVLGLGERAGNAALEEVVAALGPIAQRRTGVDLTQLTGLAELVAAAAGRPIPVAKSIVGSAVFAHESGIHVSGLLRDPETYEAIHPAWFGRVRSIVLGKHSGMAAINNALKSLGLSPDEGRARRVLDEVRNCAVAWKRPINEGELLKFYEAAGD</sequence>
<feature type="domain" description="Pyruvate carboxyltransferase" evidence="9">
    <location>
        <begin position="7"/>
        <end position="258"/>
    </location>
</feature>
<dbReference type="GO" id="GO:0009399">
    <property type="term" value="P:nitrogen fixation"/>
    <property type="evidence" value="ECO:0007669"/>
    <property type="project" value="UniProtKB-UniRule"/>
</dbReference>
<dbReference type="PANTHER" id="PTHR42880">
    <property type="entry name" value="HOMOCITRATE SYNTHASE"/>
    <property type="match status" value="1"/>
</dbReference>
<dbReference type="Proteomes" id="UP000197153">
    <property type="component" value="Chromosome 1"/>
</dbReference>
<comment type="similarity">
    <text evidence="2 7">Belongs to the alpha-IPM synthase/homocitrate synthase family.</text>
</comment>
<keyword evidence="8" id="KW-0535">Nitrogen fixation</keyword>
<dbReference type="PROSITE" id="PS00815">
    <property type="entry name" value="AIPM_HOMOCIT_SYNTH_1"/>
    <property type="match status" value="1"/>
</dbReference>
<dbReference type="InterPro" id="IPR054691">
    <property type="entry name" value="LeuA/HCS_post-cat"/>
</dbReference>
<dbReference type="GO" id="GO:0019752">
    <property type="term" value="P:carboxylic acid metabolic process"/>
    <property type="evidence" value="ECO:0007669"/>
    <property type="project" value="UniProtKB-UniRule"/>
</dbReference>
<proteinExistence type="inferred from homology"/>
<name>A0A248JNX9_9PROT</name>
<dbReference type="PANTHER" id="PTHR42880:SF1">
    <property type="entry name" value="ISOPROPYLMALATE_HOMOCITRATE_CITRAMALATE SYNTHASE FAMILY PROTEIN"/>
    <property type="match status" value="1"/>
</dbReference>
<evidence type="ECO:0000256" key="1">
    <source>
        <dbReference type="ARBA" id="ARBA00003050"/>
    </source>
</evidence>
<dbReference type="InterPro" id="IPR000891">
    <property type="entry name" value="PYR_CT"/>
</dbReference>
<evidence type="ECO:0000256" key="5">
    <source>
        <dbReference type="ARBA" id="ARBA00022679"/>
    </source>
</evidence>
<evidence type="ECO:0000256" key="2">
    <source>
        <dbReference type="ARBA" id="ARBA00006154"/>
    </source>
</evidence>
<dbReference type="Pfam" id="PF22617">
    <property type="entry name" value="HCS_D2"/>
    <property type="match status" value="1"/>
</dbReference>
<comment type="function">
    <text evidence="1 8">This protein is a Fe-Mo-cofactor biosynthetic component.</text>
</comment>
<dbReference type="GO" id="GO:0004410">
    <property type="term" value="F:homocitrate synthase activity"/>
    <property type="evidence" value="ECO:0007669"/>
    <property type="project" value="UniProtKB-UniRule"/>
</dbReference>
<dbReference type="InterPro" id="IPR013785">
    <property type="entry name" value="Aldolase_TIM"/>
</dbReference>
<dbReference type="EC" id="2.3.3.14" evidence="3 8"/>
<evidence type="ECO:0000256" key="3">
    <source>
        <dbReference type="ARBA" id="ARBA00012974"/>
    </source>
</evidence>
<dbReference type="AlphaFoldDB" id="A0A248JNX9"/>
<dbReference type="PROSITE" id="PS50991">
    <property type="entry name" value="PYR_CT"/>
    <property type="match status" value="1"/>
</dbReference>
<organism evidence="10 11">
    <name type="scientific">Nitrospirillum viridazoti CBAmc</name>
    <dbReference type="NCBI Taxonomy" id="1441467"/>
    <lineage>
        <taxon>Bacteria</taxon>
        <taxon>Pseudomonadati</taxon>
        <taxon>Pseudomonadota</taxon>
        <taxon>Alphaproteobacteria</taxon>
        <taxon>Rhodospirillales</taxon>
        <taxon>Azospirillaceae</taxon>
        <taxon>Nitrospirillum</taxon>
        <taxon>Nitrospirillum viridazoti</taxon>
    </lineage>
</organism>
<evidence type="ECO:0000313" key="11">
    <source>
        <dbReference type="Proteomes" id="UP000197153"/>
    </source>
</evidence>
<dbReference type="Gene3D" id="3.20.20.70">
    <property type="entry name" value="Aldolase class I"/>
    <property type="match status" value="1"/>
</dbReference>
<evidence type="ECO:0000256" key="4">
    <source>
        <dbReference type="ARBA" id="ARBA00020735"/>
    </source>
</evidence>
<evidence type="ECO:0000256" key="7">
    <source>
        <dbReference type="RuleBase" id="RU003523"/>
    </source>
</evidence>
<dbReference type="PROSITE" id="PS00816">
    <property type="entry name" value="AIPM_HOMOCIT_SYNTH_2"/>
    <property type="match status" value="1"/>
</dbReference>
<dbReference type="KEGG" id="nao:Y958_05410"/>
<evidence type="ECO:0000256" key="8">
    <source>
        <dbReference type="RuleBase" id="RU367143"/>
    </source>
</evidence>
<accession>A0A248JNX9</accession>
<dbReference type="InterPro" id="IPR013477">
    <property type="entry name" value="NifV/FrbC"/>
</dbReference>